<reference evidence="3 4" key="1">
    <citation type="submission" date="2022-01" db="EMBL/GenBank/DDBJ databases">
        <title>A chromosomal length assembly of Cordylochernes scorpioides.</title>
        <authorList>
            <person name="Zeh D."/>
            <person name="Zeh J."/>
        </authorList>
    </citation>
    <scope>NUCLEOTIDE SEQUENCE [LARGE SCALE GENOMIC DNA]</scope>
    <source>
        <strain evidence="3">IN4F17</strain>
        <tissue evidence="3">Whole Body</tissue>
    </source>
</reference>
<sequence>MAFKEVRRRSVLFRPWDSKTEVIQDRSPPHKPEKSNSPSCQDQQQLSEVLVWSDPLVISSSVHPNVTLPSGQPLSWTDAPLLQDSSLFLDPTGHWKVRKQRPKKFQCPHCQVSFSNNGQLKGHLFRCLLLCLESPLREALLFIFNLKKSATEAHQMLYNVYENNAPSLRTCQENTENPQKKFEDEELQALLNEDDAQTQEQLADSLNVTRQAVSLRLYTVEKIQKEGKWLPHELSEKNKENRRSISEILLKRFLIKYLLHHIVTAIEIWVNFDNPKCKKSWDSRQLPSPKPNIHSNKVLLCIWWDQHGILYEELLQPGITAQQQLMGAMTWQVDIAS</sequence>
<evidence type="ECO:0000313" key="3">
    <source>
        <dbReference type="EMBL" id="UYV75708.1"/>
    </source>
</evidence>
<keyword evidence="4" id="KW-1185">Reference proteome</keyword>
<dbReference type="PANTHER" id="PTHR46060:SF2">
    <property type="entry name" value="HISTONE-LYSINE N-METHYLTRANSFERASE SETMAR"/>
    <property type="match status" value="1"/>
</dbReference>
<dbReference type="InterPro" id="IPR036388">
    <property type="entry name" value="WH-like_DNA-bd_sf"/>
</dbReference>
<feature type="domain" description="Mos1 transposase HTH" evidence="2">
    <location>
        <begin position="136"/>
        <end position="172"/>
    </location>
</feature>
<dbReference type="InterPro" id="IPR001888">
    <property type="entry name" value="Transposase_1"/>
</dbReference>
<dbReference type="Gene3D" id="3.30.420.10">
    <property type="entry name" value="Ribonuclease H-like superfamily/Ribonuclease H"/>
    <property type="match status" value="1"/>
</dbReference>
<feature type="compositionally biased region" description="Basic and acidic residues" evidence="1">
    <location>
        <begin position="21"/>
        <end position="34"/>
    </location>
</feature>
<dbReference type="PANTHER" id="PTHR46060">
    <property type="entry name" value="MARINER MOS1 TRANSPOSASE-LIKE PROTEIN"/>
    <property type="match status" value="1"/>
</dbReference>
<organism evidence="3 4">
    <name type="scientific">Cordylochernes scorpioides</name>
    <dbReference type="NCBI Taxonomy" id="51811"/>
    <lineage>
        <taxon>Eukaryota</taxon>
        <taxon>Metazoa</taxon>
        <taxon>Ecdysozoa</taxon>
        <taxon>Arthropoda</taxon>
        <taxon>Chelicerata</taxon>
        <taxon>Arachnida</taxon>
        <taxon>Pseudoscorpiones</taxon>
        <taxon>Cheliferoidea</taxon>
        <taxon>Chernetidae</taxon>
        <taxon>Cordylochernes</taxon>
    </lineage>
</organism>
<dbReference type="InterPro" id="IPR036397">
    <property type="entry name" value="RNaseH_sf"/>
</dbReference>
<name>A0ABY6L3I2_9ARAC</name>
<feature type="region of interest" description="Disordered" evidence="1">
    <location>
        <begin position="21"/>
        <end position="42"/>
    </location>
</feature>
<dbReference type="Pfam" id="PF01359">
    <property type="entry name" value="Transposase_1"/>
    <property type="match status" value="1"/>
</dbReference>
<evidence type="ECO:0000313" key="4">
    <source>
        <dbReference type="Proteomes" id="UP001235939"/>
    </source>
</evidence>
<dbReference type="InterPro" id="IPR052709">
    <property type="entry name" value="Transposase-MT_Hybrid"/>
</dbReference>
<evidence type="ECO:0000256" key="1">
    <source>
        <dbReference type="SAM" id="MobiDB-lite"/>
    </source>
</evidence>
<evidence type="ECO:0000259" key="2">
    <source>
        <dbReference type="Pfam" id="PF17906"/>
    </source>
</evidence>
<gene>
    <name evidence="3" type="ORF">LAZ67_13001064</name>
</gene>
<dbReference type="Pfam" id="PF17906">
    <property type="entry name" value="HTH_48"/>
    <property type="match status" value="1"/>
</dbReference>
<dbReference type="Gene3D" id="1.10.10.1450">
    <property type="match status" value="1"/>
</dbReference>
<dbReference type="Gene3D" id="1.10.10.10">
    <property type="entry name" value="Winged helix-like DNA-binding domain superfamily/Winged helix DNA-binding domain"/>
    <property type="match status" value="1"/>
</dbReference>
<dbReference type="Proteomes" id="UP001235939">
    <property type="component" value="Chromosome 13"/>
</dbReference>
<dbReference type="InterPro" id="IPR041426">
    <property type="entry name" value="Mos1_HTH"/>
</dbReference>
<dbReference type="EMBL" id="CP092875">
    <property type="protein sequence ID" value="UYV75708.1"/>
    <property type="molecule type" value="Genomic_DNA"/>
</dbReference>
<accession>A0ABY6L3I2</accession>
<protein>
    <submittedName>
        <fullName evidence="3">SETMAR</fullName>
    </submittedName>
</protein>
<proteinExistence type="predicted"/>